<dbReference type="SMART" id="SM00015">
    <property type="entry name" value="IQ"/>
    <property type="match status" value="2"/>
</dbReference>
<keyword evidence="8" id="KW-0346">Stress response</keyword>
<dbReference type="GO" id="GO:0005516">
    <property type="term" value="F:calmodulin binding"/>
    <property type="evidence" value="ECO:0007669"/>
    <property type="project" value="UniProtKB-KW"/>
</dbReference>
<feature type="repeat" description="ANK" evidence="15">
    <location>
        <begin position="671"/>
        <end position="703"/>
    </location>
</feature>
<evidence type="ECO:0000256" key="11">
    <source>
        <dbReference type="ARBA" id="ARBA00023125"/>
    </source>
</evidence>
<dbReference type="Gene3D" id="1.25.40.20">
    <property type="entry name" value="Ankyrin repeat-containing domain"/>
    <property type="match status" value="1"/>
</dbReference>
<comment type="similarity">
    <text evidence="2">Belongs to the CAMTA family.</text>
</comment>
<dbReference type="InterPro" id="IPR027417">
    <property type="entry name" value="P-loop_NTPase"/>
</dbReference>
<dbReference type="PANTHER" id="PTHR23335">
    <property type="entry name" value="CALMODULIN-BINDING TRANSCRIPTION ACTIVATOR CAMTA"/>
    <property type="match status" value="1"/>
</dbReference>
<dbReference type="CDD" id="cd00102">
    <property type="entry name" value="IPT"/>
    <property type="match status" value="1"/>
</dbReference>
<dbReference type="EMBL" id="GGEC01022984">
    <property type="protein sequence ID" value="MBX03468.1"/>
    <property type="molecule type" value="Transcribed_RNA"/>
</dbReference>
<keyword evidence="7" id="KW-0805">Transcription regulation</keyword>
<evidence type="ECO:0000256" key="7">
    <source>
        <dbReference type="ARBA" id="ARBA00023015"/>
    </source>
</evidence>
<accession>A0A2P2KCL2</accession>
<evidence type="ECO:0000256" key="3">
    <source>
        <dbReference type="ARBA" id="ARBA00022553"/>
    </source>
</evidence>
<dbReference type="SUPFAM" id="SSF52540">
    <property type="entry name" value="P-loop containing nucleoside triphosphate hydrolases"/>
    <property type="match status" value="1"/>
</dbReference>
<dbReference type="AlphaFoldDB" id="A0A2P2KCL2"/>
<evidence type="ECO:0000313" key="17">
    <source>
        <dbReference type="EMBL" id="MBX03468.1"/>
    </source>
</evidence>
<keyword evidence="6" id="KW-0112">Calmodulin-binding</keyword>
<dbReference type="SUPFAM" id="SSF81296">
    <property type="entry name" value="E set domains"/>
    <property type="match status" value="1"/>
</dbReference>
<keyword evidence="13" id="KW-0804">Transcription</keyword>
<dbReference type="GO" id="GO:0003690">
    <property type="term" value="F:double-stranded DNA binding"/>
    <property type="evidence" value="ECO:0007669"/>
    <property type="project" value="TreeGrafter"/>
</dbReference>
<dbReference type="FunFam" id="2.60.40.10:FF:000314">
    <property type="entry name" value="Calmodulin-binding transcription activator 2"/>
    <property type="match status" value="1"/>
</dbReference>
<dbReference type="InterPro" id="IPR005559">
    <property type="entry name" value="CG-1_dom"/>
</dbReference>
<keyword evidence="5" id="KW-0106">Calcium</keyword>
<dbReference type="Pfam" id="PF12796">
    <property type="entry name" value="Ank_2"/>
    <property type="match status" value="1"/>
</dbReference>
<dbReference type="GO" id="GO:0005634">
    <property type="term" value="C:nucleus"/>
    <property type="evidence" value="ECO:0007669"/>
    <property type="project" value="UniProtKB-SubCell"/>
</dbReference>
<dbReference type="InterPro" id="IPR000048">
    <property type="entry name" value="IQ_motif_EF-hand-BS"/>
</dbReference>
<evidence type="ECO:0000256" key="2">
    <source>
        <dbReference type="ARBA" id="ARBA00008267"/>
    </source>
</evidence>
<dbReference type="InterPro" id="IPR014756">
    <property type="entry name" value="Ig_E-set"/>
</dbReference>
<sequence length="1000" mass="112061">MADSRNYLPKQLLDLTEEARNRWLRTSEIMEILCNYELFPLNTEPPVRPAAGSLFLFNRKALRYFRKDGHCWRKKKDGKTVREAHEKLKAGSKDVLHCYYAHGEDNHNFQRRCYWLLDKKLDHIVLVHYLEVKEGSKSGASHLLLDSSEPLESCQPTPVQFIVQKASPTSTAQTSYTASPNIMDSNREKLSSEFEGMVAKDGLGASSLNLLIYNPLLLNDSLLGPDVQGFPVLSSNSHGSYLGADQGTKFSLQSLICDSNRSSYNLHDQNFYVGQPRGADFIKHELTDAEVDSGGVTKEAVATGDCLITHADAPEANEAPQRIIQEYDFNIIPPQFRNCSTSQTADSPIVEEENRPRDYCLIMNEPGELKKLDSFGRWMNEEIGGDCDDSLMASDSGKYWNSLDAENNNKEVSSFSHHMQLDIDSLGPSLSQEQLFSICDFSPDWACTGHEMKVLIIGTFLGSKKLSNEIKWGCMFGEIEVPAEVVTDNCIRCKAPPHATGCVPFYVTCCNRLACSEVREFEYRECRSKITSLSVKDTLEEGLHFQLRLARLLSLGLEGKRLDCSEGCNTCKLRSILYEMRSSKRDWESDKESCSMSDFNSMDTRDELIQRLLKEKLCEWLVYKVHEGGKGPDVLDDEGQGVLHFAAGLGYTWAVSLIVVAGGNPNFRDMQGRTGLHWASYFGREEMVIELVRLGVDPTAVDDPTTKCPGGQCAADLASIQGHKGIAAFLAEAFLTRQLRSLSLKINLMDSTHAIIAAEKAAEAAAQAAALSTSKLDEQLLLKGSLAAVTKSARAAALIQEVYRADSFRQRQMHRELQMSSSDISEISLDLAALGCLNKVQKSTHFEDYLHSAAVRIQQKYRGWKGRKEFLKIRNRIVKIQAHVRGHQVRKQYKKVVWSVGIVEKAILRWRRKGAGLRGFHVKKGIGYVATETGKMDEYEFLRISRKQKVAGVQKALSRVQSMVRNPEACDQYMRLVTKLENLKMSDEGTKVSPQGESLQ</sequence>
<dbReference type="InterPro" id="IPR036770">
    <property type="entry name" value="Ankyrin_rpt-contain_sf"/>
</dbReference>
<dbReference type="InterPro" id="IPR013783">
    <property type="entry name" value="Ig-like_fold"/>
</dbReference>
<evidence type="ECO:0000256" key="8">
    <source>
        <dbReference type="ARBA" id="ARBA00023016"/>
    </source>
</evidence>
<feature type="domain" description="CG-1" evidence="16">
    <location>
        <begin position="12"/>
        <end position="138"/>
    </location>
</feature>
<name>A0A2P2KCL2_RHIMU</name>
<dbReference type="CDD" id="cd23767">
    <property type="entry name" value="IQCD"/>
    <property type="match status" value="1"/>
</dbReference>
<keyword evidence="11" id="KW-0238">DNA-binding</keyword>
<evidence type="ECO:0000256" key="5">
    <source>
        <dbReference type="ARBA" id="ARBA00022837"/>
    </source>
</evidence>
<evidence type="ECO:0000256" key="9">
    <source>
        <dbReference type="ARBA" id="ARBA00023043"/>
    </source>
</evidence>
<dbReference type="GO" id="GO:0006357">
    <property type="term" value="P:regulation of transcription by RNA polymerase II"/>
    <property type="evidence" value="ECO:0007669"/>
    <property type="project" value="TreeGrafter"/>
</dbReference>
<dbReference type="PROSITE" id="PS50297">
    <property type="entry name" value="ANK_REP_REGION"/>
    <property type="match status" value="1"/>
</dbReference>
<dbReference type="PANTHER" id="PTHR23335:SF0">
    <property type="entry name" value="CALMODULIN-BINDING TRANSCRIPTION ACTIVATOR 2-LIKE ISOFORM X1"/>
    <property type="match status" value="1"/>
</dbReference>
<protein>
    <submittedName>
        <fullName evidence="17">Calmodulin-binding transcription activator 3 isoform X2</fullName>
    </submittedName>
</protein>
<dbReference type="Pfam" id="PF03859">
    <property type="entry name" value="CG-1"/>
    <property type="match status" value="1"/>
</dbReference>
<dbReference type="SUPFAM" id="SSF48403">
    <property type="entry name" value="Ankyrin repeat"/>
    <property type="match status" value="1"/>
</dbReference>
<reference evidence="17" key="1">
    <citation type="submission" date="2018-02" db="EMBL/GenBank/DDBJ databases">
        <title>Rhizophora mucronata_Transcriptome.</title>
        <authorList>
            <person name="Meera S.P."/>
            <person name="Sreeshan A."/>
            <person name="Augustine A."/>
        </authorList>
    </citation>
    <scope>NUCLEOTIDE SEQUENCE</scope>
    <source>
        <tissue evidence="17">Leaf</tissue>
    </source>
</reference>
<dbReference type="SMART" id="SM00248">
    <property type="entry name" value="ANK"/>
    <property type="match status" value="2"/>
</dbReference>
<dbReference type="Gene3D" id="1.20.5.190">
    <property type="match status" value="1"/>
</dbReference>
<evidence type="ECO:0000256" key="12">
    <source>
        <dbReference type="ARBA" id="ARBA00023159"/>
    </source>
</evidence>
<keyword evidence="12" id="KW-0010">Activator</keyword>
<dbReference type="FunFam" id="1.20.5.190:FF:000003">
    <property type="entry name" value="Calmodulin-binding transcription activator 2"/>
    <property type="match status" value="1"/>
</dbReference>
<evidence type="ECO:0000256" key="6">
    <source>
        <dbReference type="ARBA" id="ARBA00022860"/>
    </source>
</evidence>
<dbReference type="GO" id="GO:0009409">
    <property type="term" value="P:response to cold"/>
    <property type="evidence" value="ECO:0007669"/>
    <property type="project" value="UniProtKB-ARBA"/>
</dbReference>
<evidence type="ECO:0000256" key="13">
    <source>
        <dbReference type="ARBA" id="ARBA00023163"/>
    </source>
</evidence>
<dbReference type="InterPro" id="IPR002110">
    <property type="entry name" value="Ankyrin_rpt"/>
</dbReference>
<evidence type="ECO:0000259" key="16">
    <source>
        <dbReference type="PROSITE" id="PS51437"/>
    </source>
</evidence>
<dbReference type="Pfam" id="PF00612">
    <property type="entry name" value="IQ"/>
    <property type="match status" value="2"/>
</dbReference>
<keyword evidence="10" id="KW-0175">Coiled coil</keyword>
<evidence type="ECO:0000256" key="10">
    <source>
        <dbReference type="ARBA" id="ARBA00023054"/>
    </source>
</evidence>
<dbReference type="Gene3D" id="2.60.40.10">
    <property type="entry name" value="Immunoglobulins"/>
    <property type="match status" value="1"/>
</dbReference>
<evidence type="ECO:0000256" key="1">
    <source>
        <dbReference type="ARBA" id="ARBA00004123"/>
    </source>
</evidence>
<dbReference type="PROSITE" id="PS51437">
    <property type="entry name" value="CG_1"/>
    <property type="match status" value="1"/>
</dbReference>
<dbReference type="PROSITE" id="PS50096">
    <property type="entry name" value="IQ"/>
    <property type="match status" value="2"/>
</dbReference>
<proteinExistence type="inferred from homology"/>
<keyword evidence="3" id="KW-0597">Phosphoprotein</keyword>
<keyword evidence="4" id="KW-0677">Repeat</keyword>
<organism evidence="17">
    <name type="scientific">Rhizophora mucronata</name>
    <name type="common">Asiatic mangrove</name>
    <dbReference type="NCBI Taxonomy" id="61149"/>
    <lineage>
        <taxon>Eukaryota</taxon>
        <taxon>Viridiplantae</taxon>
        <taxon>Streptophyta</taxon>
        <taxon>Embryophyta</taxon>
        <taxon>Tracheophyta</taxon>
        <taxon>Spermatophyta</taxon>
        <taxon>Magnoliopsida</taxon>
        <taxon>eudicotyledons</taxon>
        <taxon>Gunneridae</taxon>
        <taxon>Pentapetalae</taxon>
        <taxon>rosids</taxon>
        <taxon>fabids</taxon>
        <taxon>Malpighiales</taxon>
        <taxon>Rhizophoraceae</taxon>
        <taxon>Rhizophora</taxon>
    </lineage>
</organism>
<dbReference type="PROSITE" id="PS50088">
    <property type="entry name" value="ANK_REPEAT"/>
    <property type="match status" value="1"/>
</dbReference>
<evidence type="ECO:0000256" key="4">
    <source>
        <dbReference type="ARBA" id="ARBA00022737"/>
    </source>
</evidence>
<dbReference type="SMART" id="SM01076">
    <property type="entry name" value="CG-1"/>
    <property type="match status" value="1"/>
</dbReference>
<evidence type="ECO:0000256" key="14">
    <source>
        <dbReference type="ARBA" id="ARBA00023242"/>
    </source>
</evidence>
<comment type="subcellular location">
    <subcellularLocation>
        <location evidence="1">Nucleus</location>
    </subcellularLocation>
</comment>
<evidence type="ECO:0000256" key="15">
    <source>
        <dbReference type="PROSITE-ProRule" id="PRU00023"/>
    </source>
</evidence>
<keyword evidence="9 15" id="KW-0040">ANK repeat</keyword>
<dbReference type="GO" id="GO:0003712">
    <property type="term" value="F:transcription coregulator activity"/>
    <property type="evidence" value="ECO:0007669"/>
    <property type="project" value="TreeGrafter"/>
</dbReference>
<keyword evidence="14" id="KW-0539">Nucleus</keyword>